<protein>
    <submittedName>
        <fullName evidence="1">Uncharacterized protein</fullName>
    </submittedName>
</protein>
<keyword evidence="2" id="KW-1185">Reference proteome</keyword>
<reference evidence="1 2" key="1">
    <citation type="journal article" date="2017" name="BMC Biol.">
        <title>Genomic innovations, transcriptional plasticity and gene loss underlying the evolution and divergence of two highly polyphagous and invasive Helicoverpa pest species.</title>
        <authorList>
            <person name="Pearce S.L."/>
            <person name="Clarke D.F."/>
            <person name="East P.D."/>
            <person name="Elfekih S."/>
            <person name="Gordon K.H."/>
            <person name="Jermiin L.S."/>
            <person name="McGaughran A."/>
            <person name="Oakeshott J.G."/>
            <person name="Papanikolaou A."/>
            <person name="Perera O.P."/>
            <person name="Rane R.V."/>
            <person name="Richards S."/>
            <person name="Tay W.T."/>
            <person name="Walsh T.K."/>
            <person name="Anderson A."/>
            <person name="Anderson C.J."/>
            <person name="Asgari S."/>
            <person name="Board P.G."/>
            <person name="Bretschneider A."/>
            <person name="Campbell P.M."/>
            <person name="Chertemps T."/>
            <person name="Christeller J.T."/>
            <person name="Coppin C.W."/>
            <person name="Downes S.J."/>
            <person name="Duan G."/>
            <person name="Farnsworth C.A."/>
            <person name="Good R.T."/>
            <person name="Han L.B."/>
            <person name="Han Y.C."/>
            <person name="Hatje K."/>
            <person name="Horne I."/>
            <person name="Huang Y.P."/>
            <person name="Hughes D.S."/>
            <person name="Jacquin-Joly E."/>
            <person name="James W."/>
            <person name="Jhangiani S."/>
            <person name="Kollmar M."/>
            <person name="Kuwar S.S."/>
            <person name="Li S."/>
            <person name="Liu N.Y."/>
            <person name="Maibeche M.T."/>
            <person name="Miller J.R."/>
            <person name="Montagne N."/>
            <person name="Perry T."/>
            <person name="Qu J."/>
            <person name="Song S.V."/>
            <person name="Sutton G.G."/>
            <person name="Vogel H."/>
            <person name="Walenz B.P."/>
            <person name="Xu W."/>
            <person name="Zhang H.J."/>
            <person name="Zou Z."/>
            <person name="Batterham P."/>
            <person name="Edwards O.R."/>
            <person name="Feyereisen R."/>
            <person name="Gibbs R.A."/>
            <person name="Heckel D.G."/>
            <person name="McGrath A."/>
            <person name="Robin C."/>
            <person name="Scherer S.E."/>
            <person name="Worley K.C."/>
            <person name="Wu Y.D."/>
        </authorList>
    </citation>
    <scope>NUCLEOTIDE SEQUENCE [LARGE SCALE GENOMIC DNA]</scope>
    <source>
        <strain evidence="1">Harm_GR_Male_#8</strain>
        <tissue evidence="1">Whole organism</tissue>
    </source>
</reference>
<proteinExistence type="predicted"/>
<dbReference type="Proteomes" id="UP000249218">
    <property type="component" value="Unassembled WGS sequence"/>
</dbReference>
<dbReference type="AlphaFoldDB" id="A0A2W1BTA7"/>
<organism evidence="1 2">
    <name type="scientific">Helicoverpa armigera</name>
    <name type="common">Cotton bollworm</name>
    <name type="synonym">Heliothis armigera</name>
    <dbReference type="NCBI Taxonomy" id="29058"/>
    <lineage>
        <taxon>Eukaryota</taxon>
        <taxon>Metazoa</taxon>
        <taxon>Ecdysozoa</taxon>
        <taxon>Arthropoda</taxon>
        <taxon>Hexapoda</taxon>
        <taxon>Insecta</taxon>
        <taxon>Pterygota</taxon>
        <taxon>Neoptera</taxon>
        <taxon>Endopterygota</taxon>
        <taxon>Lepidoptera</taxon>
        <taxon>Glossata</taxon>
        <taxon>Ditrysia</taxon>
        <taxon>Noctuoidea</taxon>
        <taxon>Noctuidae</taxon>
        <taxon>Heliothinae</taxon>
        <taxon>Helicoverpa</taxon>
    </lineage>
</organism>
<accession>A0A2W1BTA7</accession>
<gene>
    <name evidence="1" type="primary">HaOG206865</name>
    <name evidence="1" type="ORF">B5X24_HaOG206865</name>
</gene>
<name>A0A2W1BTA7_HELAM</name>
<sequence length="131" mass="14032">MQDSCVGDCVDGGVDSSSTATSLPSGDRRSMVQVLEVLAGFVANALPRGSRELEPRSLDVAEGADQVCASATCWWPGIPIRSWLAEALVARKLEEGLADDVTKLESCVFISRRGHHCGGMRAERKAHHTSH</sequence>
<dbReference type="EMBL" id="KZ150016">
    <property type="protein sequence ID" value="PZC74963.1"/>
    <property type="molecule type" value="Genomic_DNA"/>
</dbReference>
<evidence type="ECO:0000313" key="2">
    <source>
        <dbReference type="Proteomes" id="UP000249218"/>
    </source>
</evidence>
<evidence type="ECO:0000313" key="1">
    <source>
        <dbReference type="EMBL" id="PZC74963.1"/>
    </source>
</evidence>